<feature type="transmembrane region" description="Helical" evidence="1">
    <location>
        <begin position="92"/>
        <end position="119"/>
    </location>
</feature>
<organism evidence="2 3">
    <name type="scientific">Paractinoplanes ovalisporus</name>
    <dbReference type="NCBI Taxonomy" id="2810368"/>
    <lineage>
        <taxon>Bacteria</taxon>
        <taxon>Bacillati</taxon>
        <taxon>Actinomycetota</taxon>
        <taxon>Actinomycetes</taxon>
        <taxon>Micromonosporales</taxon>
        <taxon>Micromonosporaceae</taxon>
        <taxon>Paractinoplanes</taxon>
    </lineage>
</organism>
<reference evidence="2 3" key="1">
    <citation type="submission" date="2021-01" db="EMBL/GenBank/DDBJ databases">
        <title>Actinoplanes sp. nov. LDG1-06 isolated from lichen.</title>
        <authorList>
            <person name="Saeng-In P."/>
            <person name="Phongsopitanun W."/>
            <person name="Kanchanasin P."/>
            <person name="Yuki M."/>
            <person name="Kudo T."/>
            <person name="Ohkuma M."/>
            <person name="Tanasupawat S."/>
        </authorList>
    </citation>
    <scope>NUCLEOTIDE SEQUENCE [LARGE SCALE GENOMIC DNA]</scope>
    <source>
        <strain evidence="2 3">LDG1-06</strain>
    </source>
</reference>
<dbReference type="Proteomes" id="UP000632138">
    <property type="component" value="Unassembled WGS sequence"/>
</dbReference>
<keyword evidence="3" id="KW-1185">Reference proteome</keyword>
<name>A0ABS2AG21_9ACTN</name>
<keyword evidence="1" id="KW-0812">Transmembrane</keyword>
<sequence length="138" mass="14902">MYEADVQSYPEPTRPVRPRKAKMLAFLLGGFGVLGFLLSIVLLGTVTDSHGMRVPAVVYVLVYAQFVLSATQAVCGVFIWQGRSWARSVAIGLSVINLLGAVVNLFTGAIFPAITAFAVNAALIRLLNDDEVKEWCGN</sequence>
<keyword evidence="1" id="KW-1133">Transmembrane helix</keyword>
<evidence type="ECO:0000313" key="3">
    <source>
        <dbReference type="Proteomes" id="UP000632138"/>
    </source>
</evidence>
<feature type="transmembrane region" description="Helical" evidence="1">
    <location>
        <begin position="24"/>
        <end position="44"/>
    </location>
</feature>
<keyword evidence="1" id="KW-0472">Membrane</keyword>
<accession>A0ABS2AG21</accession>
<evidence type="ECO:0000256" key="1">
    <source>
        <dbReference type="SAM" id="Phobius"/>
    </source>
</evidence>
<protein>
    <submittedName>
        <fullName evidence="2">Uncharacterized protein</fullName>
    </submittedName>
</protein>
<dbReference type="EMBL" id="JAENHP010000008">
    <property type="protein sequence ID" value="MBM2618777.1"/>
    <property type="molecule type" value="Genomic_DNA"/>
</dbReference>
<feature type="transmembrane region" description="Helical" evidence="1">
    <location>
        <begin position="56"/>
        <end position="80"/>
    </location>
</feature>
<dbReference type="RefSeq" id="WP_203378791.1">
    <property type="nucleotide sequence ID" value="NZ_JAENHP010000008.1"/>
</dbReference>
<proteinExistence type="predicted"/>
<evidence type="ECO:0000313" key="2">
    <source>
        <dbReference type="EMBL" id="MBM2618777.1"/>
    </source>
</evidence>
<gene>
    <name evidence="2" type="ORF">JIG36_24775</name>
</gene>
<comment type="caution">
    <text evidence="2">The sequence shown here is derived from an EMBL/GenBank/DDBJ whole genome shotgun (WGS) entry which is preliminary data.</text>
</comment>